<feature type="transmembrane region" description="Helical" evidence="7">
    <location>
        <begin position="28"/>
        <end position="51"/>
    </location>
</feature>
<dbReference type="InterPro" id="IPR020846">
    <property type="entry name" value="MFS_dom"/>
</dbReference>
<keyword evidence="2" id="KW-0813">Transport</keyword>
<evidence type="ECO:0000256" key="1">
    <source>
        <dbReference type="ARBA" id="ARBA00004651"/>
    </source>
</evidence>
<feature type="transmembrane region" description="Helical" evidence="7">
    <location>
        <begin position="159"/>
        <end position="181"/>
    </location>
</feature>
<feature type="transmembrane region" description="Helical" evidence="7">
    <location>
        <begin position="299"/>
        <end position="319"/>
    </location>
</feature>
<dbReference type="OrthoDB" id="9775268at2"/>
<feature type="transmembrane region" description="Helical" evidence="7">
    <location>
        <begin position="358"/>
        <end position="379"/>
    </location>
</feature>
<gene>
    <name evidence="9" type="ORF">SAMN05421811_103429</name>
</gene>
<dbReference type="PANTHER" id="PTHR23513">
    <property type="entry name" value="INTEGRAL MEMBRANE EFFLUX PROTEIN-RELATED"/>
    <property type="match status" value="1"/>
</dbReference>
<feature type="domain" description="Major facilitator superfamily (MFS) profile" evidence="8">
    <location>
        <begin position="19"/>
        <end position="407"/>
    </location>
</feature>
<evidence type="ECO:0000313" key="9">
    <source>
        <dbReference type="EMBL" id="SET56335.1"/>
    </source>
</evidence>
<dbReference type="InterPro" id="IPR036259">
    <property type="entry name" value="MFS_trans_sf"/>
</dbReference>
<dbReference type="InterPro" id="IPR010290">
    <property type="entry name" value="TM_effector"/>
</dbReference>
<dbReference type="CDD" id="cd06173">
    <property type="entry name" value="MFS_MefA_like"/>
    <property type="match status" value="1"/>
</dbReference>
<dbReference type="STRING" id="568860.SAMN05421811_103429"/>
<dbReference type="Proteomes" id="UP000199361">
    <property type="component" value="Unassembled WGS sequence"/>
</dbReference>
<keyword evidence="6 7" id="KW-0472">Membrane</keyword>
<keyword evidence="3" id="KW-1003">Cell membrane</keyword>
<dbReference type="EMBL" id="FOHX01000003">
    <property type="protein sequence ID" value="SET56335.1"/>
    <property type="molecule type" value="Genomic_DNA"/>
</dbReference>
<dbReference type="GO" id="GO:0005886">
    <property type="term" value="C:plasma membrane"/>
    <property type="evidence" value="ECO:0007669"/>
    <property type="project" value="UniProtKB-SubCell"/>
</dbReference>
<feature type="transmembrane region" description="Helical" evidence="7">
    <location>
        <begin position="325"/>
        <end position="346"/>
    </location>
</feature>
<keyword evidence="4 7" id="KW-0812">Transmembrane</keyword>
<dbReference type="SUPFAM" id="SSF103473">
    <property type="entry name" value="MFS general substrate transporter"/>
    <property type="match status" value="1"/>
</dbReference>
<feature type="transmembrane region" description="Helical" evidence="7">
    <location>
        <begin position="385"/>
        <end position="403"/>
    </location>
</feature>
<feature type="transmembrane region" description="Helical" evidence="7">
    <location>
        <begin position="57"/>
        <end position="77"/>
    </location>
</feature>
<dbReference type="RefSeq" id="WP_091079850.1">
    <property type="nucleotide sequence ID" value="NZ_FOHX01000003.1"/>
</dbReference>
<protein>
    <submittedName>
        <fullName evidence="9">Predicted arabinose efflux permease, MFS family</fullName>
    </submittedName>
</protein>
<proteinExistence type="predicted"/>
<dbReference type="PROSITE" id="PS50850">
    <property type="entry name" value="MFS"/>
    <property type="match status" value="1"/>
</dbReference>
<evidence type="ECO:0000313" key="10">
    <source>
        <dbReference type="Proteomes" id="UP000199361"/>
    </source>
</evidence>
<feature type="transmembrane region" description="Helical" evidence="7">
    <location>
        <begin position="97"/>
        <end position="117"/>
    </location>
</feature>
<feature type="transmembrane region" description="Helical" evidence="7">
    <location>
        <begin position="234"/>
        <end position="255"/>
    </location>
</feature>
<feature type="transmembrane region" description="Helical" evidence="7">
    <location>
        <begin position="267"/>
        <end position="287"/>
    </location>
</feature>
<evidence type="ECO:0000256" key="2">
    <source>
        <dbReference type="ARBA" id="ARBA00022448"/>
    </source>
</evidence>
<dbReference type="GO" id="GO:0022857">
    <property type="term" value="F:transmembrane transporter activity"/>
    <property type="evidence" value="ECO:0007669"/>
    <property type="project" value="InterPro"/>
</dbReference>
<evidence type="ECO:0000256" key="7">
    <source>
        <dbReference type="SAM" id="Phobius"/>
    </source>
</evidence>
<evidence type="ECO:0000256" key="6">
    <source>
        <dbReference type="ARBA" id="ARBA00023136"/>
    </source>
</evidence>
<reference evidence="9 10" key="1">
    <citation type="submission" date="2016-10" db="EMBL/GenBank/DDBJ databases">
        <authorList>
            <person name="de Groot N.N."/>
        </authorList>
    </citation>
    <scope>NUCLEOTIDE SEQUENCE [LARGE SCALE GENOMIC DNA]</scope>
    <source>
        <strain evidence="9 10">CGMCC 4.5598</strain>
    </source>
</reference>
<keyword evidence="10" id="KW-1185">Reference proteome</keyword>
<feature type="transmembrane region" description="Helical" evidence="7">
    <location>
        <begin position="123"/>
        <end position="147"/>
    </location>
</feature>
<comment type="subcellular location">
    <subcellularLocation>
        <location evidence="1">Cell membrane</location>
        <topology evidence="1">Multi-pass membrane protein</topology>
    </subcellularLocation>
</comment>
<evidence type="ECO:0000256" key="4">
    <source>
        <dbReference type="ARBA" id="ARBA00022692"/>
    </source>
</evidence>
<evidence type="ECO:0000256" key="3">
    <source>
        <dbReference type="ARBA" id="ARBA00022475"/>
    </source>
</evidence>
<evidence type="ECO:0000259" key="8">
    <source>
        <dbReference type="PROSITE" id="PS50850"/>
    </source>
</evidence>
<dbReference type="Gene3D" id="1.20.1250.20">
    <property type="entry name" value="MFS general substrate transporter like domains"/>
    <property type="match status" value="1"/>
</dbReference>
<name>A0A1I0FDI6_9ACTN</name>
<dbReference type="PANTHER" id="PTHR23513:SF11">
    <property type="entry name" value="STAPHYLOFERRIN A TRANSPORTER"/>
    <property type="match status" value="1"/>
</dbReference>
<feature type="transmembrane region" description="Helical" evidence="7">
    <location>
        <begin position="187"/>
        <end position="205"/>
    </location>
</feature>
<keyword evidence="5 7" id="KW-1133">Transmembrane helix</keyword>
<dbReference type="Pfam" id="PF05977">
    <property type="entry name" value="MFS_3"/>
    <property type="match status" value="1"/>
</dbReference>
<dbReference type="AlphaFoldDB" id="A0A1I0FDI6"/>
<sequence length="407" mass="41736">MTEVRAGEGSAAARNSLKLVLDRVFGSYFWGLNLATWAVWIHSIVSVSLAYQLTRSTLVVGLVMAAQWSPQIVLAPLSGAMADRGNLRRQILLGRSLAILGSGGLAVWIAVVGAAALPVPALVGAGLVLGIGFAIGGPALNAMLPLLVRPSELPQAVALYNLPGTLARVAGPVLGVAIMVFAGPAQAFAMAAAAHVVFALVIRTLPLERTKRLASNVGTSLLGGFRYLRSDTGLLVLLFGTAAVSIGADPAITLVPSLSEKLGDDQALVGVLAASFGVGAMAAYPVLSVSRRLLGRVRTGAGGAALLAVSTLVLAVADLPWLACVLLGLAGVGMTLAVTSFSTMLYERVAEEFRGRVMALWTVALTGSRALAGTMNGLIVDTFSLEAALAVCSALVLVAACLLPRLR</sequence>
<organism evidence="9 10">
    <name type="scientific">Nonomuraea wenchangensis</name>
    <dbReference type="NCBI Taxonomy" id="568860"/>
    <lineage>
        <taxon>Bacteria</taxon>
        <taxon>Bacillati</taxon>
        <taxon>Actinomycetota</taxon>
        <taxon>Actinomycetes</taxon>
        <taxon>Streptosporangiales</taxon>
        <taxon>Streptosporangiaceae</taxon>
        <taxon>Nonomuraea</taxon>
    </lineage>
</organism>
<evidence type="ECO:0000256" key="5">
    <source>
        <dbReference type="ARBA" id="ARBA00022989"/>
    </source>
</evidence>
<accession>A0A1I0FDI6</accession>